<dbReference type="HOGENOM" id="CLU_126005_3_0_3"/>
<keyword evidence="2" id="KW-1185">Reference proteome</keyword>
<evidence type="ECO:0000313" key="1">
    <source>
        <dbReference type="EMBL" id="ACK64274.1"/>
    </source>
</evidence>
<dbReference type="InterPro" id="IPR009057">
    <property type="entry name" value="Homeodomain-like_sf"/>
</dbReference>
<proteinExistence type="predicted"/>
<dbReference type="STRING" id="41431.PCC8801_0170"/>
<dbReference type="eggNOG" id="COG2442">
    <property type="taxonomic scope" value="Bacteria"/>
</dbReference>
<reference evidence="2" key="1">
    <citation type="journal article" date="2011" name="MBio">
        <title>Novel metabolic attributes of the genus Cyanothece, comprising a group of unicellular nitrogen-fixing Cyanobacteria.</title>
        <authorList>
            <person name="Bandyopadhyay A."/>
            <person name="Elvitigala T."/>
            <person name="Welsh E."/>
            <person name="Stockel J."/>
            <person name="Liberton M."/>
            <person name="Min H."/>
            <person name="Sherman L.A."/>
            <person name="Pakrasi H.B."/>
        </authorList>
    </citation>
    <scope>NUCLEOTIDE SEQUENCE [LARGE SCALE GENOMIC DNA]</scope>
    <source>
        <strain evidence="2">PCC 8801</strain>
    </source>
</reference>
<dbReference type="AlphaFoldDB" id="B7K1W7"/>
<name>B7K1W7_RIPO1</name>
<accession>B7K1W7</accession>
<evidence type="ECO:0000313" key="2">
    <source>
        <dbReference type="Proteomes" id="UP000008204"/>
    </source>
</evidence>
<dbReference type="Pfam" id="PF04255">
    <property type="entry name" value="DUF433"/>
    <property type="match status" value="1"/>
</dbReference>
<organism evidence="1 2">
    <name type="scientific">Rippkaea orientalis (strain PCC 8801 / RF-1)</name>
    <name type="common">Cyanothece sp. (strain PCC 8801)</name>
    <dbReference type="NCBI Taxonomy" id="41431"/>
    <lineage>
        <taxon>Bacteria</taxon>
        <taxon>Bacillati</taxon>
        <taxon>Cyanobacteriota</taxon>
        <taxon>Cyanophyceae</taxon>
        <taxon>Oscillatoriophycideae</taxon>
        <taxon>Chroococcales</taxon>
        <taxon>Aphanothecaceae</taxon>
        <taxon>Rippkaea</taxon>
        <taxon>Rippkaea orientalis</taxon>
    </lineage>
</organism>
<dbReference type="EMBL" id="CP001287">
    <property type="protein sequence ID" value="ACK64274.1"/>
    <property type="molecule type" value="Genomic_DNA"/>
</dbReference>
<evidence type="ECO:0008006" key="3">
    <source>
        <dbReference type="Google" id="ProtNLM"/>
    </source>
</evidence>
<dbReference type="Proteomes" id="UP000008204">
    <property type="component" value="Chromosome"/>
</dbReference>
<dbReference type="KEGG" id="cyp:PCC8801_0170"/>
<dbReference type="SUPFAM" id="SSF46689">
    <property type="entry name" value="Homeodomain-like"/>
    <property type="match status" value="1"/>
</dbReference>
<dbReference type="PANTHER" id="PTHR34849:SF3">
    <property type="entry name" value="SSR2962 PROTEIN"/>
    <property type="match status" value="1"/>
</dbReference>
<protein>
    <recommendedName>
        <fullName evidence="3">DUF433 domain-containing protein</fullName>
    </recommendedName>
</protein>
<dbReference type="Gene3D" id="1.10.10.10">
    <property type="entry name" value="Winged helix-like DNA-binding domain superfamily/Winged helix DNA-binding domain"/>
    <property type="match status" value="1"/>
</dbReference>
<sequence>MRRATSNAYNKLIKLAFEEQKLMFNNSSIISVSPDVMGGTPVFAGTRVPVQTLLDYLKAGESINDFLDGFPTVTREQVIAFLEEAGNNLVSMVA</sequence>
<dbReference type="InterPro" id="IPR036388">
    <property type="entry name" value="WH-like_DNA-bd_sf"/>
</dbReference>
<dbReference type="InterPro" id="IPR007367">
    <property type="entry name" value="DUF433"/>
</dbReference>
<dbReference type="PANTHER" id="PTHR34849">
    <property type="entry name" value="SSL5025 PROTEIN"/>
    <property type="match status" value="1"/>
</dbReference>
<gene>
    <name evidence="1" type="ordered locus">PCC8801_0170</name>
</gene>